<comment type="caution">
    <text evidence="3">The sequence shown here is derived from an EMBL/GenBank/DDBJ whole genome shotgun (WGS) entry which is preliminary data.</text>
</comment>
<reference evidence="3 4" key="1">
    <citation type="submission" date="2020-02" db="EMBL/GenBank/DDBJ databases">
        <authorList>
            <person name="Babadi Z.K."/>
            <person name="Risdian C."/>
            <person name="Ebrahimipour G.H."/>
            <person name="Wink J."/>
        </authorList>
    </citation>
    <scope>NUCLEOTIDE SEQUENCE [LARGE SCALE GENOMIC DNA]</scope>
    <source>
        <strain evidence="3 4">ZKHCc1 1396</strain>
    </source>
</reference>
<keyword evidence="1" id="KW-0812">Transmembrane</keyword>
<gene>
    <name evidence="3" type="ORF">G4177_32120</name>
</gene>
<evidence type="ECO:0000259" key="2">
    <source>
        <dbReference type="Pfam" id="PF14219"/>
    </source>
</evidence>
<accession>A0ABR9PY24</accession>
<evidence type="ECO:0000313" key="3">
    <source>
        <dbReference type="EMBL" id="MBE4752813.1"/>
    </source>
</evidence>
<name>A0ABR9PY24_9BACT</name>
<evidence type="ECO:0000256" key="1">
    <source>
        <dbReference type="SAM" id="Phobius"/>
    </source>
</evidence>
<dbReference type="Pfam" id="PF14219">
    <property type="entry name" value="DUF4328"/>
    <property type="match status" value="1"/>
</dbReference>
<feature type="transmembrane region" description="Helical" evidence="1">
    <location>
        <begin position="208"/>
        <end position="231"/>
    </location>
</feature>
<dbReference type="Proteomes" id="UP001516472">
    <property type="component" value="Unassembled WGS sequence"/>
</dbReference>
<dbReference type="EMBL" id="JAAIYO010000014">
    <property type="protein sequence ID" value="MBE4752813.1"/>
    <property type="molecule type" value="Genomic_DNA"/>
</dbReference>
<keyword evidence="4" id="KW-1185">Reference proteome</keyword>
<keyword evidence="1" id="KW-0472">Membrane</keyword>
<feature type="transmembrane region" description="Helical" evidence="1">
    <location>
        <begin position="56"/>
        <end position="79"/>
    </location>
</feature>
<keyword evidence="1" id="KW-1133">Transmembrane helix</keyword>
<dbReference type="RefSeq" id="WP_193429989.1">
    <property type="nucleotide sequence ID" value="NZ_JAAIYO010000014.1"/>
</dbReference>
<feature type="transmembrane region" description="Helical" evidence="1">
    <location>
        <begin position="91"/>
        <end position="111"/>
    </location>
</feature>
<proteinExistence type="predicted"/>
<evidence type="ECO:0000313" key="4">
    <source>
        <dbReference type="Proteomes" id="UP001516472"/>
    </source>
</evidence>
<feature type="domain" description="DUF4328" evidence="2">
    <location>
        <begin position="92"/>
        <end position="232"/>
    </location>
</feature>
<organism evidence="3 4">
    <name type="scientific">Corallococcus soli</name>
    <dbReference type="NCBI Taxonomy" id="2710757"/>
    <lineage>
        <taxon>Bacteria</taxon>
        <taxon>Pseudomonadati</taxon>
        <taxon>Myxococcota</taxon>
        <taxon>Myxococcia</taxon>
        <taxon>Myxococcales</taxon>
        <taxon>Cystobacterineae</taxon>
        <taxon>Myxococcaceae</taxon>
        <taxon>Corallococcus</taxon>
    </lineage>
</organism>
<protein>
    <submittedName>
        <fullName evidence="3">DUF4328 domain-containing protein</fullName>
    </submittedName>
</protein>
<dbReference type="InterPro" id="IPR025565">
    <property type="entry name" value="DUF4328"/>
</dbReference>
<sequence length="259" mass="27898">MCAQHPGRDAVLTCARCGRYACSGCERAEGRCRECAQQAALAVPDSRARARRAVRFLQVAAGMDLLALFSYAILFAGAGDDTSLWEDGANSVVFLSLFSSLAAQVGLLMWFHRLVRQLNAQGADMGVTPSMAVWWWLIPFANWVKPFQLMKDAAERLGGAHFAAALPISLWWGANILARLLDQVGRQVAKAGVKAGAFDSVDGTSSHLIGIISSLCLVATALFCVQIIRALQERMDQRREGYEAVDGAPAPVEDVAEAA</sequence>